<proteinExistence type="predicted"/>
<evidence type="ECO:0000313" key="2">
    <source>
        <dbReference type="Proteomes" id="UP000596276"/>
    </source>
</evidence>
<accession>A0A7U2MYJ5</accession>
<evidence type="ECO:0008006" key="3">
    <source>
        <dbReference type="Google" id="ProtNLM"/>
    </source>
</evidence>
<sequence>MRTNYCISVASIRQELKNDSGPLFSWLSNVNQTTDNSNIDPKTWLIVGASRGIGFIFVRLLLASGHRVVATARGPGSALDAVARDAPDRAIILTCDVSRKQSIASFIDQFVQSGVKKVHYAVINAGILGYPNRAWICTYTSRTNHAERLLTFPTDQDLRPFCTAPPN</sequence>
<dbReference type="GO" id="GO:0016616">
    <property type="term" value="F:oxidoreductase activity, acting on the CH-OH group of donors, NAD or NADP as acceptor"/>
    <property type="evidence" value="ECO:0007669"/>
    <property type="project" value="TreeGrafter"/>
</dbReference>
<dbReference type="Gene3D" id="3.40.50.720">
    <property type="entry name" value="NAD(P)-binding Rossmann-like Domain"/>
    <property type="match status" value="1"/>
</dbReference>
<dbReference type="Proteomes" id="UP000596276">
    <property type="component" value="Chromosome 8"/>
</dbReference>
<organism evidence="1 2">
    <name type="scientific">Aspergillus flavus (strain ATCC 200026 / FGSC A1120 / IAM 13836 / NRRL 3357 / JCM 12722 / SRRC 167)</name>
    <dbReference type="NCBI Taxonomy" id="332952"/>
    <lineage>
        <taxon>Eukaryota</taxon>
        <taxon>Fungi</taxon>
        <taxon>Dikarya</taxon>
        <taxon>Ascomycota</taxon>
        <taxon>Pezizomycotina</taxon>
        <taxon>Eurotiomycetes</taxon>
        <taxon>Eurotiomycetidae</taxon>
        <taxon>Eurotiales</taxon>
        <taxon>Aspergillaceae</taxon>
        <taxon>Aspergillus</taxon>
        <taxon>Aspergillus subgen. Circumdati</taxon>
    </lineage>
</organism>
<gene>
    <name evidence="1" type="ORF">F9C07_2236451</name>
</gene>
<dbReference type="PANTHER" id="PTHR45458">
    <property type="entry name" value="SHORT-CHAIN DEHYDROGENASE/REDUCTASE SDR"/>
    <property type="match status" value="1"/>
</dbReference>
<dbReference type="InterPro" id="IPR036291">
    <property type="entry name" value="NAD(P)-bd_dom_sf"/>
</dbReference>
<keyword evidence="2" id="KW-1185">Reference proteome</keyword>
<dbReference type="InterPro" id="IPR002347">
    <property type="entry name" value="SDR_fam"/>
</dbReference>
<dbReference type="SUPFAM" id="SSF51735">
    <property type="entry name" value="NAD(P)-binding Rossmann-fold domains"/>
    <property type="match status" value="1"/>
</dbReference>
<dbReference type="VEuPathDB" id="FungiDB:AFLA_013593"/>
<name>A0A7U2MYJ5_ASPFN</name>
<protein>
    <recommendedName>
        <fullName evidence="3">Short-chain dehydrogenase</fullName>
    </recommendedName>
</protein>
<dbReference type="InterPro" id="IPR052184">
    <property type="entry name" value="SDR_enzymes"/>
</dbReference>
<dbReference type="VEuPathDB" id="FungiDB:F9C07_2236451"/>
<dbReference type="EMBL" id="CP044616">
    <property type="protein sequence ID" value="QRD92223.1"/>
    <property type="molecule type" value="Genomic_DNA"/>
</dbReference>
<dbReference type="Pfam" id="PF00106">
    <property type="entry name" value="adh_short"/>
    <property type="match status" value="1"/>
</dbReference>
<evidence type="ECO:0000313" key="1">
    <source>
        <dbReference type="EMBL" id="QRD92223.1"/>
    </source>
</evidence>
<dbReference type="PANTHER" id="PTHR45458:SF1">
    <property type="entry name" value="SHORT CHAIN DEHYDROGENASE"/>
    <property type="match status" value="1"/>
</dbReference>
<dbReference type="AlphaFoldDB" id="A0A7U2MYJ5"/>
<reference evidence="2" key="1">
    <citation type="journal article" date="2021" name="G3 (Bethesda)">
        <title>Chromosome assembled and annotated genome sequence of Aspergillus flavus NRRL 3357.</title>
        <authorList>
            <person name="Skerker J.M."/>
            <person name="Pianalto K.M."/>
            <person name="Mondo S.J."/>
            <person name="Yang K."/>
            <person name="Arkin A.P."/>
            <person name="Keller N.P."/>
            <person name="Grigoriev I.V."/>
            <person name="Louise Glass N.L."/>
        </authorList>
    </citation>
    <scope>NUCLEOTIDE SEQUENCE [LARGE SCALE GENOMIC DNA]</scope>
    <source>
        <strain evidence="2">ATCC 200026 / FGSC A1120 / IAM 13836 / NRRL 3357 / JCM 12722 / SRRC 167</strain>
    </source>
</reference>